<evidence type="ECO:0000313" key="10">
    <source>
        <dbReference type="EMBL" id="KAJ1920302.1"/>
    </source>
</evidence>
<proteinExistence type="inferred from homology"/>
<gene>
    <name evidence="10" type="primary">hrf1</name>
    <name evidence="10" type="ORF">H4219_001415</name>
</gene>
<dbReference type="GO" id="GO:0000139">
    <property type="term" value="C:Golgi membrane"/>
    <property type="evidence" value="ECO:0007669"/>
    <property type="project" value="UniProtKB-SubCell"/>
</dbReference>
<feature type="transmembrane region" description="Helical" evidence="9">
    <location>
        <begin position="103"/>
        <end position="122"/>
    </location>
</feature>
<dbReference type="GO" id="GO:0006888">
    <property type="term" value="P:endoplasmic reticulum to Golgi vesicle-mediated transport"/>
    <property type="evidence" value="ECO:0007669"/>
    <property type="project" value="UniProtKB-UniRule"/>
</dbReference>
<dbReference type="PANTHER" id="PTHR14083">
    <property type="entry name" value="YIP1 INTERACTING FACTOR HOMOLOG YIF1 PROTEIN"/>
    <property type="match status" value="1"/>
</dbReference>
<evidence type="ECO:0000256" key="6">
    <source>
        <dbReference type="ARBA" id="ARBA00022989"/>
    </source>
</evidence>
<evidence type="ECO:0000256" key="9">
    <source>
        <dbReference type="RuleBase" id="RU368073"/>
    </source>
</evidence>
<evidence type="ECO:0000256" key="1">
    <source>
        <dbReference type="ARBA" id="ARBA00009727"/>
    </source>
</evidence>
<keyword evidence="7 9" id="KW-0333">Golgi apparatus</keyword>
<dbReference type="GO" id="GO:0005789">
    <property type="term" value="C:endoplasmic reticulum membrane"/>
    <property type="evidence" value="ECO:0007669"/>
    <property type="project" value="UniProtKB-SubCell"/>
</dbReference>
<organism evidence="10 11">
    <name type="scientific">Mycoemilia scoparia</name>
    <dbReference type="NCBI Taxonomy" id="417184"/>
    <lineage>
        <taxon>Eukaryota</taxon>
        <taxon>Fungi</taxon>
        <taxon>Fungi incertae sedis</taxon>
        <taxon>Zoopagomycota</taxon>
        <taxon>Kickxellomycotina</taxon>
        <taxon>Kickxellomycetes</taxon>
        <taxon>Kickxellales</taxon>
        <taxon>Kickxellaceae</taxon>
        <taxon>Mycoemilia</taxon>
    </lineage>
</organism>
<evidence type="ECO:0000256" key="5">
    <source>
        <dbReference type="ARBA" id="ARBA00022927"/>
    </source>
</evidence>
<protein>
    <recommendedName>
        <fullName evidence="9">Protein YIF1</fullName>
    </recommendedName>
</protein>
<keyword evidence="6 9" id="KW-1133">Transmembrane helix</keyword>
<evidence type="ECO:0000256" key="4">
    <source>
        <dbReference type="ARBA" id="ARBA00022824"/>
    </source>
</evidence>
<evidence type="ECO:0000256" key="8">
    <source>
        <dbReference type="ARBA" id="ARBA00023136"/>
    </source>
</evidence>
<dbReference type="EMBL" id="JANBPU010000015">
    <property type="protein sequence ID" value="KAJ1920302.1"/>
    <property type="molecule type" value="Genomic_DNA"/>
</dbReference>
<evidence type="ECO:0000256" key="3">
    <source>
        <dbReference type="ARBA" id="ARBA00022692"/>
    </source>
</evidence>
<dbReference type="OrthoDB" id="337750at2759"/>
<feature type="transmembrane region" description="Helical" evidence="9">
    <location>
        <begin position="164"/>
        <end position="185"/>
    </location>
</feature>
<dbReference type="InterPro" id="IPR005578">
    <property type="entry name" value="Yif1_fam"/>
</dbReference>
<dbReference type="PANTHER" id="PTHR14083:SF0">
    <property type="entry name" value="YIP1D-INTERACTING FACTOR 1, ISOFORM C"/>
    <property type="match status" value="1"/>
</dbReference>
<comment type="similarity">
    <text evidence="1 9">Belongs to the YIF1 family.</text>
</comment>
<dbReference type="GO" id="GO:0030134">
    <property type="term" value="C:COPII-coated ER to Golgi transport vesicle"/>
    <property type="evidence" value="ECO:0007669"/>
    <property type="project" value="TreeGrafter"/>
</dbReference>
<dbReference type="GO" id="GO:0015031">
    <property type="term" value="P:protein transport"/>
    <property type="evidence" value="ECO:0007669"/>
    <property type="project" value="UniProtKB-KW"/>
</dbReference>
<comment type="function">
    <text evidence="9">Has a role in transport between endoplasmic reticulum and Golgi.</text>
</comment>
<feature type="transmembrane region" description="Helical" evidence="9">
    <location>
        <begin position="134"/>
        <end position="157"/>
    </location>
</feature>
<feature type="transmembrane region" description="Helical" evidence="9">
    <location>
        <begin position="235"/>
        <end position="253"/>
    </location>
</feature>
<sequence length="259" mass="29350">MFGFGSNDPNTNAHLTAQLGMQFAGSAMQSVHDNVEKQVGKYVSLSMVKHYFDVTNIYVLSKIKILLFPWIHKNWYRVPKRDHTAGSVTGYQTPRYDINSPDLYIPVMALVTYVIVVGMILGSSGGFRPEALGYTASSAMVMMVFEVLVLKLACYILNIGSELLFLDLVAYSGYKFIPTIITLLLQPWGPWWLTWSCFGYATVSLAFFMIRSMRSAVIPESSSVSGINVHRKRRIHFLFFAGVMQLLYCWLLLQYKTSF</sequence>
<dbReference type="AlphaFoldDB" id="A0A9W8A0A0"/>
<keyword evidence="11" id="KW-1185">Reference proteome</keyword>
<keyword evidence="8 9" id="KW-0472">Membrane</keyword>
<dbReference type="Pfam" id="PF03878">
    <property type="entry name" value="YIF1"/>
    <property type="match status" value="1"/>
</dbReference>
<comment type="subcellular location">
    <subcellularLocation>
        <location evidence="9">Endoplasmic reticulum membrane</location>
        <topology evidence="9">Multi-pass membrane protein</topology>
    </subcellularLocation>
    <subcellularLocation>
        <location evidence="9">Golgi apparatus membrane</location>
        <topology evidence="9">Multi-pass membrane protein</topology>
    </subcellularLocation>
</comment>
<dbReference type="GO" id="GO:0005793">
    <property type="term" value="C:endoplasmic reticulum-Golgi intermediate compartment"/>
    <property type="evidence" value="ECO:0007669"/>
    <property type="project" value="UniProtKB-UniRule"/>
</dbReference>
<keyword evidence="3 9" id="KW-0812">Transmembrane</keyword>
<dbReference type="Proteomes" id="UP001150538">
    <property type="component" value="Unassembled WGS sequence"/>
</dbReference>
<name>A0A9W8A0A0_9FUNG</name>
<comment type="caution">
    <text evidence="10">The sequence shown here is derived from an EMBL/GenBank/DDBJ whole genome shotgun (WGS) entry which is preliminary data.</text>
</comment>
<evidence type="ECO:0000313" key="11">
    <source>
        <dbReference type="Proteomes" id="UP001150538"/>
    </source>
</evidence>
<keyword evidence="2 9" id="KW-0813">Transport</keyword>
<keyword evidence="5 9" id="KW-0653">Protein transport</keyword>
<reference evidence="10" key="1">
    <citation type="submission" date="2022-07" db="EMBL/GenBank/DDBJ databases">
        <title>Phylogenomic reconstructions and comparative analyses of Kickxellomycotina fungi.</title>
        <authorList>
            <person name="Reynolds N.K."/>
            <person name="Stajich J.E."/>
            <person name="Barry K."/>
            <person name="Grigoriev I.V."/>
            <person name="Crous P."/>
            <person name="Smith M.E."/>
        </authorList>
    </citation>
    <scope>NUCLEOTIDE SEQUENCE</scope>
    <source>
        <strain evidence="10">NBRC 100468</strain>
    </source>
</reference>
<evidence type="ECO:0000256" key="2">
    <source>
        <dbReference type="ARBA" id="ARBA00022448"/>
    </source>
</evidence>
<accession>A0A9W8A0A0</accession>
<feature type="transmembrane region" description="Helical" evidence="9">
    <location>
        <begin position="191"/>
        <end position="210"/>
    </location>
</feature>
<keyword evidence="4 9" id="KW-0256">Endoplasmic reticulum</keyword>
<evidence type="ECO:0000256" key="7">
    <source>
        <dbReference type="ARBA" id="ARBA00023034"/>
    </source>
</evidence>